<accession>A0A4Z2HSU3</accession>
<proteinExistence type="predicted"/>
<name>A0A4Z2HSU3_9TELE</name>
<dbReference type="OrthoDB" id="10625715at2759"/>
<comment type="caution">
    <text evidence="1">The sequence shown here is derived from an EMBL/GenBank/DDBJ whole genome shotgun (WGS) entry which is preliminary data.</text>
</comment>
<dbReference type="AlphaFoldDB" id="A0A4Z2HSU3"/>
<protein>
    <submittedName>
        <fullName evidence="1">Uncharacterized protein</fullName>
    </submittedName>
</protein>
<reference evidence="1 2" key="1">
    <citation type="submission" date="2019-03" db="EMBL/GenBank/DDBJ databases">
        <title>First draft genome of Liparis tanakae, snailfish: a comprehensive survey of snailfish specific genes.</title>
        <authorList>
            <person name="Kim W."/>
            <person name="Song I."/>
            <person name="Jeong J.-H."/>
            <person name="Kim D."/>
            <person name="Kim S."/>
            <person name="Ryu S."/>
            <person name="Song J.Y."/>
            <person name="Lee S.K."/>
        </authorList>
    </citation>
    <scope>NUCLEOTIDE SEQUENCE [LARGE SCALE GENOMIC DNA]</scope>
    <source>
        <tissue evidence="1">Muscle</tissue>
    </source>
</reference>
<evidence type="ECO:0000313" key="2">
    <source>
        <dbReference type="Proteomes" id="UP000314294"/>
    </source>
</evidence>
<evidence type="ECO:0000313" key="1">
    <source>
        <dbReference type="EMBL" id="TNN68355.1"/>
    </source>
</evidence>
<organism evidence="1 2">
    <name type="scientific">Liparis tanakae</name>
    <name type="common">Tanaka's snailfish</name>
    <dbReference type="NCBI Taxonomy" id="230148"/>
    <lineage>
        <taxon>Eukaryota</taxon>
        <taxon>Metazoa</taxon>
        <taxon>Chordata</taxon>
        <taxon>Craniata</taxon>
        <taxon>Vertebrata</taxon>
        <taxon>Euteleostomi</taxon>
        <taxon>Actinopterygii</taxon>
        <taxon>Neopterygii</taxon>
        <taxon>Teleostei</taxon>
        <taxon>Neoteleostei</taxon>
        <taxon>Acanthomorphata</taxon>
        <taxon>Eupercaria</taxon>
        <taxon>Perciformes</taxon>
        <taxon>Cottioidei</taxon>
        <taxon>Cottales</taxon>
        <taxon>Liparidae</taxon>
        <taxon>Liparis</taxon>
    </lineage>
</organism>
<dbReference type="EMBL" id="SRLO01000191">
    <property type="protein sequence ID" value="TNN68355.1"/>
    <property type="molecule type" value="Genomic_DNA"/>
</dbReference>
<gene>
    <name evidence="1" type="ORF">EYF80_021408</name>
</gene>
<dbReference type="Proteomes" id="UP000314294">
    <property type="component" value="Unassembled WGS sequence"/>
</dbReference>
<keyword evidence="2" id="KW-1185">Reference proteome</keyword>
<sequence>MGLGCWVSRRPKRFFTVTRWRENLSSGEKRAGWAELVGSPAGQIFCRRREKAKTLAFEGFGSPHEELEVVTVNKDCCRLLPRARVEDNGWTNTDTKQTSVLPAAGVVQDHQRIREAVQVVVPEVQDQWGALIRGGERRSAEKSNSI</sequence>